<sequence length="70" mass="7801">MDHRSLDVTMGYYKVSLTRKQEAVRTVARLAVDRHGSPRGFEDPLAYEPRKARSAAAFIPVQSLTARSAP</sequence>
<accession>A0ABV9AFV6</accession>
<protein>
    <recommendedName>
        <fullName evidence="3">Integrase</fullName>
    </recommendedName>
</protein>
<comment type="caution">
    <text evidence="1">The sequence shown here is derived from an EMBL/GenBank/DDBJ whole genome shotgun (WGS) entry which is preliminary data.</text>
</comment>
<reference evidence="2" key="1">
    <citation type="journal article" date="2019" name="Int. J. Syst. Evol. Microbiol.">
        <title>The Global Catalogue of Microorganisms (GCM) 10K type strain sequencing project: providing services to taxonomists for standard genome sequencing and annotation.</title>
        <authorList>
            <consortium name="The Broad Institute Genomics Platform"/>
            <consortium name="The Broad Institute Genome Sequencing Center for Infectious Disease"/>
            <person name="Wu L."/>
            <person name="Ma J."/>
        </authorList>
    </citation>
    <scope>NUCLEOTIDE SEQUENCE [LARGE SCALE GENOMIC DNA]</scope>
    <source>
        <strain evidence="2">CGMCC 4.7177</strain>
    </source>
</reference>
<dbReference type="EMBL" id="JBHSFK010000002">
    <property type="protein sequence ID" value="MFC4498604.1"/>
    <property type="molecule type" value="Genomic_DNA"/>
</dbReference>
<name>A0ABV9AFV6_9ACTN</name>
<evidence type="ECO:0000313" key="2">
    <source>
        <dbReference type="Proteomes" id="UP001595839"/>
    </source>
</evidence>
<dbReference type="Proteomes" id="UP001595839">
    <property type="component" value="Unassembled WGS sequence"/>
</dbReference>
<keyword evidence="2" id="KW-1185">Reference proteome</keyword>
<gene>
    <name evidence="1" type="ORF">ACFPIH_03540</name>
</gene>
<evidence type="ECO:0000313" key="1">
    <source>
        <dbReference type="EMBL" id="MFC4498604.1"/>
    </source>
</evidence>
<dbReference type="RefSeq" id="WP_381168048.1">
    <property type="nucleotide sequence ID" value="NZ_JBHSFK010000002.1"/>
</dbReference>
<evidence type="ECO:0008006" key="3">
    <source>
        <dbReference type="Google" id="ProtNLM"/>
    </source>
</evidence>
<proteinExistence type="predicted"/>
<organism evidence="1 2">
    <name type="scientific">Streptomyces vulcanius</name>
    <dbReference type="NCBI Taxonomy" id="1441876"/>
    <lineage>
        <taxon>Bacteria</taxon>
        <taxon>Bacillati</taxon>
        <taxon>Actinomycetota</taxon>
        <taxon>Actinomycetes</taxon>
        <taxon>Kitasatosporales</taxon>
        <taxon>Streptomycetaceae</taxon>
        <taxon>Streptomyces</taxon>
    </lineage>
</organism>